<organism evidence="8 9">
    <name type="scientific">Urinicoccus massiliensis</name>
    <dbReference type="NCBI Taxonomy" id="1723382"/>
    <lineage>
        <taxon>Bacteria</taxon>
        <taxon>Bacillati</taxon>
        <taxon>Bacillota</taxon>
        <taxon>Tissierellia</taxon>
        <taxon>Tissierellales</taxon>
        <taxon>Peptoniphilaceae</taxon>
        <taxon>Urinicoccus</taxon>
    </lineage>
</organism>
<dbReference type="UniPathway" id="UPA00219"/>
<comment type="caution">
    <text evidence="8">The sequence shown here is derived from an EMBL/GenBank/DDBJ whole genome shotgun (WGS) entry which is preliminary data.</text>
</comment>
<evidence type="ECO:0000256" key="7">
    <source>
        <dbReference type="HAMAP-Rule" id="MF_00258"/>
    </source>
</evidence>
<gene>
    <name evidence="7 8" type="primary">murI</name>
    <name evidence="8" type="ORF">NCTC13150_01520</name>
</gene>
<sequence length="259" mass="28862">MQGIGLYDSGLGGLTVLREAKRCFPNEKFIYFADEAHLPYGTKSLDQIRTYAQEAGRHFQKAGVKALVVACNTATGAALDLLQKQMPCPVLGVIEPGAKAAHQASKNKKYALLATQSTIDRGLYQAYLKNLDPQGQVYGLACPQLVLAVEDGLADHYIGQKIVREYLDQLPVDYDTLILGCTHFPLARKAMEDYFKEKNRQVQIIDPAIQTCRDLADLVKMEEGKTGKITYYTSGDKRLFREKLERLFGEKVHVAGWDS</sequence>
<dbReference type="InterPro" id="IPR015942">
    <property type="entry name" value="Asp/Glu/hydantoin_racemase"/>
</dbReference>
<dbReference type="FunFam" id="3.40.50.1860:FF:000001">
    <property type="entry name" value="Glutamate racemase"/>
    <property type="match status" value="1"/>
</dbReference>
<keyword evidence="3 7" id="KW-0133">Cell shape</keyword>
<dbReference type="Gene3D" id="3.40.50.1860">
    <property type="match status" value="2"/>
</dbReference>
<feature type="binding site" evidence="7">
    <location>
        <begin position="72"/>
        <end position="73"/>
    </location>
    <ligand>
        <name>substrate</name>
    </ligand>
</feature>
<evidence type="ECO:0000256" key="1">
    <source>
        <dbReference type="ARBA" id="ARBA00001602"/>
    </source>
</evidence>
<dbReference type="GO" id="GO:0008360">
    <property type="term" value="P:regulation of cell shape"/>
    <property type="evidence" value="ECO:0007669"/>
    <property type="project" value="UniProtKB-KW"/>
</dbReference>
<comment type="function">
    <text evidence="7">Provides the (R)-glutamate required for cell wall biosynthesis.</text>
</comment>
<dbReference type="EC" id="5.1.1.3" evidence="2 7"/>
<dbReference type="InterPro" id="IPR001920">
    <property type="entry name" value="Asp/Glu_race"/>
</dbReference>
<dbReference type="GO" id="GO:0009252">
    <property type="term" value="P:peptidoglycan biosynthetic process"/>
    <property type="evidence" value="ECO:0007669"/>
    <property type="project" value="UniProtKB-UniRule"/>
</dbReference>
<dbReference type="SUPFAM" id="SSF53681">
    <property type="entry name" value="Aspartate/glutamate racemase"/>
    <property type="match status" value="2"/>
</dbReference>
<accession>A0A8H2M5U3</accession>
<comment type="pathway">
    <text evidence="7">Cell wall biogenesis; peptidoglycan biosynthesis.</text>
</comment>
<protein>
    <recommendedName>
        <fullName evidence="2 7">Glutamate racemase</fullName>
        <ecNumber evidence="2 7">5.1.1.3</ecNumber>
    </recommendedName>
</protein>
<dbReference type="GO" id="GO:0071555">
    <property type="term" value="P:cell wall organization"/>
    <property type="evidence" value="ECO:0007669"/>
    <property type="project" value="UniProtKB-KW"/>
</dbReference>
<evidence type="ECO:0000313" key="8">
    <source>
        <dbReference type="EMBL" id="VFB16944.1"/>
    </source>
</evidence>
<dbReference type="AlphaFoldDB" id="A0A8H2M5U3"/>
<comment type="catalytic activity">
    <reaction evidence="1 7">
        <text>L-glutamate = D-glutamate</text>
        <dbReference type="Rhea" id="RHEA:12813"/>
        <dbReference type="ChEBI" id="CHEBI:29985"/>
        <dbReference type="ChEBI" id="CHEBI:29986"/>
        <dbReference type="EC" id="5.1.1.3"/>
    </reaction>
</comment>
<keyword evidence="5 7" id="KW-0413">Isomerase</keyword>
<evidence type="ECO:0000256" key="5">
    <source>
        <dbReference type="ARBA" id="ARBA00023235"/>
    </source>
</evidence>
<dbReference type="RefSeq" id="WP_131749623.1">
    <property type="nucleotide sequence ID" value="NZ_CAACYI010000001.1"/>
</dbReference>
<dbReference type="EMBL" id="CAACYI010000001">
    <property type="protein sequence ID" value="VFB16944.1"/>
    <property type="molecule type" value="Genomic_DNA"/>
</dbReference>
<feature type="active site" description="Proton donor/acceptor" evidence="7">
    <location>
        <position position="181"/>
    </location>
</feature>
<name>A0A8H2M5U3_9FIRM</name>
<dbReference type="NCBIfam" id="TIGR00067">
    <property type="entry name" value="glut_race"/>
    <property type="match status" value="1"/>
</dbReference>
<dbReference type="Proteomes" id="UP000377798">
    <property type="component" value="Unassembled WGS sequence"/>
</dbReference>
<comment type="similarity">
    <text evidence="7">Belongs to the aspartate/glutamate racemases family.</text>
</comment>
<feature type="binding site" evidence="7">
    <location>
        <begin position="182"/>
        <end position="183"/>
    </location>
    <ligand>
        <name>substrate</name>
    </ligand>
</feature>
<feature type="active site" description="Proton donor/acceptor" evidence="7">
    <location>
        <position position="71"/>
    </location>
</feature>
<reference evidence="8 9" key="1">
    <citation type="submission" date="2019-02" db="EMBL/GenBank/DDBJ databases">
        <authorList>
            <consortium name="Pathogen Informatics"/>
        </authorList>
    </citation>
    <scope>NUCLEOTIDE SEQUENCE [LARGE SCALE GENOMIC DNA]</scope>
    <source>
        <strain evidence="8 9">3012STDY7089603</strain>
    </source>
</reference>
<keyword evidence="6 7" id="KW-0961">Cell wall biogenesis/degradation</keyword>
<evidence type="ECO:0000313" key="9">
    <source>
        <dbReference type="Proteomes" id="UP000377798"/>
    </source>
</evidence>
<evidence type="ECO:0000256" key="3">
    <source>
        <dbReference type="ARBA" id="ARBA00022960"/>
    </source>
</evidence>
<evidence type="ECO:0000256" key="4">
    <source>
        <dbReference type="ARBA" id="ARBA00022984"/>
    </source>
</evidence>
<keyword evidence="4 7" id="KW-0573">Peptidoglycan synthesis</keyword>
<dbReference type="Pfam" id="PF01177">
    <property type="entry name" value="Asp_Glu_race"/>
    <property type="match status" value="1"/>
</dbReference>
<dbReference type="HAMAP" id="MF_00258">
    <property type="entry name" value="Glu_racemase"/>
    <property type="match status" value="1"/>
</dbReference>
<dbReference type="PANTHER" id="PTHR21198:SF2">
    <property type="entry name" value="GLUTAMATE RACEMASE"/>
    <property type="match status" value="1"/>
</dbReference>
<dbReference type="GO" id="GO:0008881">
    <property type="term" value="F:glutamate racemase activity"/>
    <property type="evidence" value="ECO:0007669"/>
    <property type="project" value="UniProtKB-UniRule"/>
</dbReference>
<proteinExistence type="inferred from homology"/>
<feature type="binding site" evidence="7">
    <location>
        <begin position="40"/>
        <end position="41"/>
    </location>
    <ligand>
        <name>substrate</name>
    </ligand>
</feature>
<evidence type="ECO:0000256" key="6">
    <source>
        <dbReference type="ARBA" id="ARBA00023316"/>
    </source>
</evidence>
<evidence type="ECO:0000256" key="2">
    <source>
        <dbReference type="ARBA" id="ARBA00013090"/>
    </source>
</evidence>
<dbReference type="InterPro" id="IPR004391">
    <property type="entry name" value="Glu_race"/>
</dbReference>
<feature type="binding site" evidence="7">
    <location>
        <begin position="8"/>
        <end position="9"/>
    </location>
    <ligand>
        <name>substrate</name>
    </ligand>
</feature>
<keyword evidence="9" id="KW-1185">Reference proteome</keyword>
<dbReference type="PANTHER" id="PTHR21198">
    <property type="entry name" value="GLUTAMATE RACEMASE"/>
    <property type="match status" value="1"/>
</dbReference>